<name>A0AAD4UMC8_OVIAM</name>
<comment type="caution">
    <text evidence="1">The sequence shown here is derived from an EMBL/GenBank/DDBJ whole genome shotgun (WGS) entry which is preliminary data.</text>
</comment>
<dbReference type="AlphaFoldDB" id="A0AAD4UMC8"/>
<protein>
    <submittedName>
        <fullName evidence="1">Uncharacterized protein</fullName>
    </submittedName>
</protein>
<dbReference type="Proteomes" id="UP001214576">
    <property type="component" value="Unassembled WGS sequence"/>
</dbReference>
<keyword evidence="2" id="KW-1185">Reference proteome</keyword>
<sequence length="96" mass="10401">MALDFFSLESNEVSSNELCDVSGFGVTLDSLYIGAQGCVPLLLENLCGPSNSGDEVFGEHVRCDLSPPLSLLLGFLGVQPVHLFRWMLTVQNPKKS</sequence>
<reference evidence="1" key="1">
    <citation type="submission" date="2022-03" db="EMBL/GenBank/DDBJ databases">
        <title>Genomic analyses of argali, domestic sheep and their hybrids provide insights into chromosomal evolution, heterosis and genetic basis of agronomic traits.</title>
        <authorList>
            <person name="Li M."/>
        </authorList>
    </citation>
    <scope>NUCLEOTIDE SEQUENCE</scope>
    <source>
        <strain evidence="1">CAU-MHL-2022a</strain>
        <tissue evidence="1">Skin</tissue>
    </source>
</reference>
<gene>
    <name evidence="1" type="ORF">MG293_001036</name>
</gene>
<proteinExistence type="predicted"/>
<evidence type="ECO:0000313" key="1">
    <source>
        <dbReference type="EMBL" id="KAI4548706.1"/>
    </source>
</evidence>
<evidence type="ECO:0000313" key="2">
    <source>
        <dbReference type="Proteomes" id="UP001214576"/>
    </source>
</evidence>
<dbReference type="EMBL" id="JAKZEL010000001">
    <property type="protein sequence ID" value="KAI4548706.1"/>
    <property type="molecule type" value="Genomic_DNA"/>
</dbReference>
<accession>A0AAD4UMC8</accession>
<organism evidence="1 2">
    <name type="scientific">Ovis ammon polii</name>
    <dbReference type="NCBI Taxonomy" id="230172"/>
    <lineage>
        <taxon>Eukaryota</taxon>
        <taxon>Metazoa</taxon>
        <taxon>Chordata</taxon>
        <taxon>Craniata</taxon>
        <taxon>Vertebrata</taxon>
        <taxon>Euteleostomi</taxon>
        <taxon>Mammalia</taxon>
        <taxon>Eutheria</taxon>
        <taxon>Laurasiatheria</taxon>
        <taxon>Artiodactyla</taxon>
        <taxon>Ruminantia</taxon>
        <taxon>Pecora</taxon>
        <taxon>Bovidae</taxon>
        <taxon>Caprinae</taxon>
        <taxon>Ovis</taxon>
    </lineage>
</organism>